<dbReference type="Pfam" id="PF02033">
    <property type="entry name" value="RBFA"/>
    <property type="match status" value="1"/>
</dbReference>
<dbReference type="SUPFAM" id="SSF89919">
    <property type="entry name" value="Ribosome-binding factor A, RbfA"/>
    <property type="match status" value="1"/>
</dbReference>
<dbReference type="InterPro" id="IPR015946">
    <property type="entry name" value="KH_dom-like_a/b"/>
</dbReference>
<accession>X5FKX9</accession>
<organism evidence="1">
    <name type="scientific">Cerebratulus lacteus</name>
    <name type="common">Milky ribbon worm</name>
    <name type="synonym">Micrura lactea</name>
    <dbReference type="NCBI Taxonomy" id="6221"/>
    <lineage>
        <taxon>Eukaryota</taxon>
        <taxon>Metazoa</taxon>
        <taxon>Spiralia</taxon>
        <taxon>Lophotrochozoa</taxon>
        <taxon>Nemertea</taxon>
        <taxon>Pilidiophora</taxon>
        <taxon>Heteronemertea</taxon>
        <taxon>Lineidae</taxon>
        <taxon>Cerebratulus</taxon>
    </lineage>
</organism>
<dbReference type="AlphaFoldDB" id="X5FKX9"/>
<dbReference type="PANTHER" id="PTHR14725">
    <property type="entry name" value="RIBOSOME-BINDING FACTOR A, MITOCHONDRIAL-RELATED"/>
    <property type="match status" value="1"/>
</dbReference>
<proteinExistence type="evidence at transcript level"/>
<protein>
    <submittedName>
        <fullName evidence="1">Ribosomal binding factor A</fullName>
    </submittedName>
</protein>
<dbReference type="InterPro" id="IPR023799">
    <property type="entry name" value="RbfA_dom_sf"/>
</dbReference>
<reference evidence="1" key="1">
    <citation type="submission" date="2014-01" db="EMBL/GenBank/DDBJ databases">
        <authorList>
            <person name="Youngblom J."/>
            <person name="Kaur H."/>
            <person name="Bassi M.K."/>
        </authorList>
    </citation>
    <scope>NUCLEOTIDE SEQUENCE</scope>
</reference>
<dbReference type="InterPro" id="IPR000238">
    <property type="entry name" value="RbfA"/>
</dbReference>
<dbReference type="GO" id="GO:0006364">
    <property type="term" value="P:rRNA processing"/>
    <property type="evidence" value="ECO:0007669"/>
    <property type="project" value="InterPro"/>
</dbReference>
<dbReference type="PANTHER" id="PTHR14725:SF0">
    <property type="entry name" value="RIBOSOME-BINDING FACTOR A, MITOCHONDRIAL-RELATED"/>
    <property type="match status" value="1"/>
</dbReference>
<dbReference type="InterPro" id="IPR039212">
    <property type="entry name" value="RBFA_mitochondrial"/>
</dbReference>
<evidence type="ECO:0000313" key="1">
    <source>
        <dbReference type="EMBL" id="AHW80380.1"/>
    </source>
</evidence>
<sequence>MNRIVLPIVISRTFSRTVCQNLSVKDRFLTKFLKKKKKRSWHDVPTLSTDNVTFSKAKPNPGSARRVQQLSFILHRYITDMIYGGEIDEELLNTGVQISRVRLLSDLTGINITWTASGTETDDRTQEILERNAAKIRSTLSQMYIMGRVPQITFVKDKHTARLAEVERLLKIADMGPNPTEEETELLGTDSETELSDSESTLHRDLSMDCTPKTNVLGLDHAALMKSVIISKNKSKDRSFNLEQQGTGPFNLEGVAQYLSEKNIQEQLPPQKVSKFLKRVDNKSRYEEDLSIYDDKYKDTFDDVDIHYQDDNNRL</sequence>
<dbReference type="EMBL" id="KJ394430">
    <property type="protein sequence ID" value="AHW80380.1"/>
    <property type="molecule type" value="mRNA"/>
</dbReference>
<name>X5FKX9_CERLA</name>
<dbReference type="Gene3D" id="3.30.300.20">
    <property type="match status" value="1"/>
</dbReference>